<feature type="transmembrane region" description="Helical" evidence="1">
    <location>
        <begin position="91"/>
        <end position="110"/>
    </location>
</feature>
<accession>A0A1N6RSR1</accession>
<feature type="transmembrane region" description="Helical" evidence="1">
    <location>
        <begin position="147"/>
        <end position="169"/>
    </location>
</feature>
<protein>
    <recommendedName>
        <fullName evidence="4">O-Antigen ligase</fullName>
    </recommendedName>
</protein>
<dbReference type="Proteomes" id="UP000186400">
    <property type="component" value="Unassembled WGS sequence"/>
</dbReference>
<evidence type="ECO:0000313" key="2">
    <source>
        <dbReference type="EMBL" id="SIQ31776.1"/>
    </source>
</evidence>
<evidence type="ECO:0008006" key="4">
    <source>
        <dbReference type="Google" id="ProtNLM"/>
    </source>
</evidence>
<proteinExistence type="predicted"/>
<keyword evidence="1" id="KW-0472">Membrane</keyword>
<feature type="transmembrane region" description="Helical" evidence="1">
    <location>
        <begin position="42"/>
        <end position="60"/>
    </location>
</feature>
<name>A0A1N6RSR1_9SPIO</name>
<dbReference type="STRING" id="159291.SAMN05920897_1073"/>
<keyword evidence="1" id="KW-0812">Transmembrane</keyword>
<organism evidence="2 3">
    <name type="scientific">Alkalispirochaeta americana</name>
    <dbReference type="NCBI Taxonomy" id="159291"/>
    <lineage>
        <taxon>Bacteria</taxon>
        <taxon>Pseudomonadati</taxon>
        <taxon>Spirochaetota</taxon>
        <taxon>Spirochaetia</taxon>
        <taxon>Spirochaetales</taxon>
        <taxon>Spirochaetaceae</taxon>
        <taxon>Alkalispirochaeta</taxon>
    </lineage>
</organism>
<dbReference type="EMBL" id="FTMS01000007">
    <property type="protein sequence ID" value="SIQ31776.1"/>
    <property type="molecule type" value="Genomic_DNA"/>
</dbReference>
<feature type="transmembrane region" description="Helical" evidence="1">
    <location>
        <begin position="266"/>
        <end position="286"/>
    </location>
</feature>
<dbReference type="AlphaFoldDB" id="A0A1N6RSR1"/>
<keyword evidence="3" id="KW-1185">Reference proteome</keyword>
<feature type="transmembrane region" description="Helical" evidence="1">
    <location>
        <begin position="116"/>
        <end position="135"/>
    </location>
</feature>
<feature type="transmembrane region" description="Helical" evidence="1">
    <location>
        <begin position="355"/>
        <end position="374"/>
    </location>
</feature>
<feature type="transmembrane region" description="Helical" evidence="1">
    <location>
        <begin position="229"/>
        <end position="254"/>
    </location>
</feature>
<feature type="transmembrane region" description="Helical" evidence="1">
    <location>
        <begin position="181"/>
        <end position="200"/>
    </location>
</feature>
<feature type="transmembrane region" description="Helical" evidence="1">
    <location>
        <begin position="66"/>
        <end position="84"/>
    </location>
</feature>
<evidence type="ECO:0000313" key="3">
    <source>
        <dbReference type="Proteomes" id="UP000186400"/>
    </source>
</evidence>
<gene>
    <name evidence="2" type="ORF">SAMN05920897_1073</name>
</gene>
<reference evidence="3" key="1">
    <citation type="submission" date="2017-01" db="EMBL/GenBank/DDBJ databases">
        <authorList>
            <person name="Varghese N."/>
            <person name="Submissions S."/>
        </authorList>
    </citation>
    <scope>NUCLEOTIDE SEQUENCE [LARGE SCALE GENOMIC DNA]</scope>
    <source>
        <strain evidence="3">ASpG1</strain>
    </source>
</reference>
<keyword evidence="1" id="KW-1133">Transmembrane helix</keyword>
<evidence type="ECO:0000256" key="1">
    <source>
        <dbReference type="SAM" id="Phobius"/>
    </source>
</evidence>
<sequence length="442" mass="50281">MLEVLSISMINEKSNSIMNRNYRLPQRVLLTGRVALRFQRDVLPWLLFFMGFVAMTPILHAIGWRGVYSVAFVLAITLGFMYIERLELHPWFIYLTLSIVCLSSISAVYWQDPRYIASSVFLIVATFLIQFADTASVERTISIASKFMLLVLILSCFGFLLSLFGVPPLTSFPNPDGRPNFVFYTTFSNSYIGGLVIRPAGIYDEPGALSLYVCAIACLRQLLNRDNRLTWILLVLGFVTFSLAHLIYVVAHLFSERLDRTNRRRLILGTLLIVVVLLSTNLSAIFDQALFMRLQLSETGTVEGDNRSWRMINAYELSRDEPHVALFGADPVCRFDYDECKRIFPPMGENPLSPLVFNGFLLSWPYYLSLLFFLSSPVFGKKYLASFGFGLLLLQRPGIEGITKSVLASIVVFAVVSEIFRSSSHRIILRYLLKNVFVERKE</sequence>